<keyword evidence="1" id="KW-1133">Transmembrane helix</keyword>
<sequence>MILQLAIILFHFLTVLSRMSGSLRASQAPVNLEKRLLCHQQIHSPCCSRGPDLSPTRRNWYASTVLMTRRSKLISFICFLSSFSTASLLHISIPEDALFGGFSVHSLFLSLSLYVCSHLFIMLIHFHLHTYTYTDTTRGPHLNASNGTCFILDRLIRWCLPAGWLPTDSVERATTPTQRVSPSFCLPGGMATGSAKGQCLTHLPICNSPDGCILPRSRADMDERTCTVACLDDFFLRRKIIKTVLP</sequence>
<feature type="transmembrane region" description="Helical" evidence="1">
    <location>
        <begin position="105"/>
        <end position="128"/>
    </location>
</feature>
<reference evidence="3" key="1">
    <citation type="submission" date="2018-11" db="EMBL/GenBank/DDBJ databases">
        <authorList>
            <consortium name="Pathogen Informatics"/>
        </authorList>
    </citation>
    <scope>NUCLEOTIDE SEQUENCE</scope>
</reference>
<keyword evidence="2" id="KW-0732">Signal</keyword>
<dbReference type="AlphaFoldDB" id="A0A448XD45"/>
<proteinExistence type="predicted"/>
<dbReference type="Proteomes" id="UP000784294">
    <property type="component" value="Unassembled WGS sequence"/>
</dbReference>
<name>A0A448XD45_9PLAT</name>
<gene>
    <name evidence="3" type="ORF">PXEA_LOCUS27192</name>
</gene>
<keyword evidence="1" id="KW-0472">Membrane</keyword>
<accession>A0A448XD45</accession>
<evidence type="ECO:0000256" key="2">
    <source>
        <dbReference type="SAM" id="SignalP"/>
    </source>
</evidence>
<evidence type="ECO:0000256" key="1">
    <source>
        <dbReference type="SAM" id="Phobius"/>
    </source>
</evidence>
<evidence type="ECO:0008006" key="5">
    <source>
        <dbReference type="Google" id="ProtNLM"/>
    </source>
</evidence>
<evidence type="ECO:0000313" key="3">
    <source>
        <dbReference type="EMBL" id="VEL33752.1"/>
    </source>
</evidence>
<feature type="chain" id="PRO_5019311754" description="Secreted protein" evidence="2">
    <location>
        <begin position="18"/>
        <end position="246"/>
    </location>
</feature>
<dbReference type="EMBL" id="CAAALY010246332">
    <property type="protein sequence ID" value="VEL33752.1"/>
    <property type="molecule type" value="Genomic_DNA"/>
</dbReference>
<feature type="transmembrane region" description="Helical" evidence="1">
    <location>
        <begin position="73"/>
        <end position="93"/>
    </location>
</feature>
<evidence type="ECO:0000313" key="4">
    <source>
        <dbReference type="Proteomes" id="UP000784294"/>
    </source>
</evidence>
<keyword evidence="1" id="KW-0812">Transmembrane</keyword>
<protein>
    <recommendedName>
        <fullName evidence="5">Secreted protein</fullName>
    </recommendedName>
</protein>
<keyword evidence="4" id="KW-1185">Reference proteome</keyword>
<organism evidence="3 4">
    <name type="scientific">Protopolystoma xenopodis</name>
    <dbReference type="NCBI Taxonomy" id="117903"/>
    <lineage>
        <taxon>Eukaryota</taxon>
        <taxon>Metazoa</taxon>
        <taxon>Spiralia</taxon>
        <taxon>Lophotrochozoa</taxon>
        <taxon>Platyhelminthes</taxon>
        <taxon>Monogenea</taxon>
        <taxon>Polyopisthocotylea</taxon>
        <taxon>Polystomatidea</taxon>
        <taxon>Polystomatidae</taxon>
        <taxon>Protopolystoma</taxon>
    </lineage>
</organism>
<feature type="signal peptide" evidence="2">
    <location>
        <begin position="1"/>
        <end position="17"/>
    </location>
</feature>
<comment type="caution">
    <text evidence="3">The sequence shown here is derived from an EMBL/GenBank/DDBJ whole genome shotgun (WGS) entry which is preliminary data.</text>
</comment>